<organism evidence="1 2">
    <name type="scientific">Erwinia phage vB_EamM_Stratton</name>
    <dbReference type="NCBI Taxonomy" id="1883378"/>
    <lineage>
        <taxon>Viruses</taxon>
        <taxon>Duplodnaviria</taxon>
        <taxon>Heunggongvirae</taxon>
        <taxon>Uroviricota</taxon>
        <taxon>Caudoviricetes</taxon>
        <taxon>Chimalliviridae</taxon>
        <taxon>Erskinevirus</taxon>
        <taxon>Erskinevirus EaH2</taxon>
    </lineage>
</organism>
<name>A0A1B2IGR5_9CAUD</name>
<reference evidence="2" key="1">
    <citation type="submission" date="2016-06" db="EMBL/GenBank/DDBJ databases">
        <authorList>
            <person name="Berg J.A."/>
            <person name="Stratton M.L."/>
            <person name="Esplin I.D."/>
            <person name="Jensen G.L."/>
            <person name="Merrill B.D."/>
            <person name="Breakwell D.P."/>
            <person name="Hope S."/>
            <person name="Grose J.H."/>
        </authorList>
    </citation>
    <scope>NUCLEOTIDE SEQUENCE [LARGE SCALE GENOMIC DNA]</scope>
</reference>
<gene>
    <name evidence="1" type="ORF">STRATTON_24</name>
</gene>
<sequence length="107" mass="12424">MTRVYFNFRLDVSHVLTLSPQRALLCMQELIYPGLHDLPSEHLSIAERYFGSEAWYMISALGRYHRNPFLYNNGVVQTWSEFTSSQMRFTIASGAQWSHPHMLPLCG</sequence>
<accession>A0A1B2IGR5</accession>
<evidence type="ECO:0000313" key="2">
    <source>
        <dbReference type="Proteomes" id="UP000221949"/>
    </source>
</evidence>
<dbReference type="Proteomes" id="UP000221949">
    <property type="component" value="Segment"/>
</dbReference>
<protein>
    <submittedName>
        <fullName evidence="1">Uncharacterized protein</fullName>
    </submittedName>
</protein>
<proteinExistence type="predicted"/>
<evidence type="ECO:0000313" key="1">
    <source>
        <dbReference type="EMBL" id="ANZ50449.1"/>
    </source>
</evidence>
<dbReference type="EMBL" id="KX397373">
    <property type="protein sequence ID" value="ANZ50449.1"/>
    <property type="molecule type" value="Genomic_DNA"/>
</dbReference>